<dbReference type="SUPFAM" id="SSF52151">
    <property type="entry name" value="FabD/lysophospholipase-like"/>
    <property type="match status" value="1"/>
</dbReference>
<comment type="caution">
    <text evidence="8">The sequence shown here is derived from an EMBL/GenBank/DDBJ whole genome shotgun (WGS) entry which is preliminary data.</text>
</comment>
<dbReference type="SUPFAM" id="SSF47336">
    <property type="entry name" value="ACP-like"/>
    <property type="match status" value="2"/>
</dbReference>
<dbReference type="Proteomes" id="UP000765802">
    <property type="component" value="Unassembled WGS sequence"/>
</dbReference>
<dbReference type="Pfam" id="PF14765">
    <property type="entry name" value="PS-DH"/>
    <property type="match status" value="1"/>
</dbReference>
<feature type="domain" description="Ketosynthase family 3 (KS3)" evidence="6">
    <location>
        <begin position="96"/>
        <end position="519"/>
    </location>
</feature>
<keyword evidence="3" id="KW-0808">Transferase</keyword>
<dbReference type="PROSITE" id="PS00012">
    <property type="entry name" value="PHOSPHOPANTETHEINE"/>
    <property type="match status" value="1"/>
</dbReference>
<dbReference type="InterPro" id="IPR014030">
    <property type="entry name" value="Ketoacyl_synth_N"/>
</dbReference>
<dbReference type="RefSeq" id="WP_187257345.1">
    <property type="nucleotide sequence ID" value="NZ_JBHULF010000007.1"/>
</dbReference>
<dbReference type="InterPro" id="IPR049551">
    <property type="entry name" value="PKS_DH_C"/>
</dbReference>
<dbReference type="SMART" id="SM00826">
    <property type="entry name" value="PKS_DH"/>
    <property type="match status" value="1"/>
</dbReference>
<keyword evidence="2" id="KW-0597">Phosphoprotein</keyword>
<dbReference type="InterPro" id="IPR018201">
    <property type="entry name" value="Ketoacyl_synth_AS"/>
</dbReference>
<dbReference type="EMBL" id="MBUA01000023">
    <property type="protein sequence ID" value="MBC6492039.1"/>
    <property type="molecule type" value="Genomic_DNA"/>
</dbReference>
<dbReference type="InterPro" id="IPR014043">
    <property type="entry name" value="Acyl_transferase_dom"/>
</dbReference>
<accession>A0ABR7MC08</accession>
<dbReference type="Pfam" id="PF16197">
    <property type="entry name" value="KAsynt_C_assoc"/>
    <property type="match status" value="1"/>
</dbReference>
<dbReference type="PROSITE" id="PS50075">
    <property type="entry name" value="CARRIER"/>
    <property type="match status" value="2"/>
</dbReference>
<dbReference type="SMART" id="SM00822">
    <property type="entry name" value="PKS_KR"/>
    <property type="match status" value="1"/>
</dbReference>
<feature type="domain" description="Carrier" evidence="5">
    <location>
        <begin position="1800"/>
        <end position="1875"/>
    </location>
</feature>
<evidence type="ECO:0000256" key="3">
    <source>
        <dbReference type="ARBA" id="ARBA00022679"/>
    </source>
</evidence>
<dbReference type="PANTHER" id="PTHR43775:SF37">
    <property type="entry name" value="SI:DKEY-61P9.11"/>
    <property type="match status" value="1"/>
</dbReference>
<dbReference type="PROSITE" id="PS52004">
    <property type="entry name" value="KS3_2"/>
    <property type="match status" value="1"/>
</dbReference>
<evidence type="ECO:0000259" key="5">
    <source>
        <dbReference type="PROSITE" id="PS50075"/>
    </source>
</evidence>
<dbReference type="InterPro" id="IPR036736">
    <property type="entry name" value="ACP-like_sf"/>
</dbReference>
<dbReference type="Gene3D" id="3.40.366.10">
    <property type="entry name" value="Malonyl-Coenzyme A Acyl Carrier Protein, domain 2"/>
    <property type="match status" value="1"/>
</dbReference>
<evidence type="ECO:0000313" key="8">
    <source>
        <dbReference type="EMBL" id="MBC6492039.1"/>
    </source>
</evidence>
<evidence type="ECO:0000256" key="1">
    <source>
        <dbReference type="ARBA" id="ARBA00022450"/>
    </source>
</evidence>
<dbReference type="InterPro" id="IPR050091">
    <property type="entry name" value="PKS_NRPS_Biosynth_Enz"/>
</dbReference>
<feature type="region of interest" description="C-terminal hotdog fold" evidence="4">
    <location>
        <begin position="1139"/>
        <end position="1285"/>
    </location>
</feature>
<evidence type="ECO:0000313" key="9">
    <source>
        <dbReference type="Proteomes" id="UP000765802"/>
    </source>
</evidence>
<name>A0ABR7MC08_9BACT</name>
<dbReference type="InterPro" id="IPR013968">
    <property type="entry name" value="PKS_KR"/>
</dbReference>
<gene>
    <name evidence="8" type="ORF">BC349_13330</name>
</gene>
<dbReference type="InterPro" id="IPR006162">
    <property type="entry name" value="Ppantetheine_attach_site"/>
</dbReference>
<proteinExistence type="predicted"/>
<dbReference type="InterPro" id="IPR049900">
    <property type="entry name" value="PKS_mFAS_DH"/>
</dbReference>
<evidence type="ECO:0000259" key="7">
    <source>
        <dbReference type="PROSITE" id="PS52019"/>
    </source>
</evidence>
<dbReference type="CDD" id="cd08955">
    <property type="entry name" value="KR_2_FAS_SDR_x"/>
    <property type="match status" value="1"/>
</dbReference>
<feature type="domain" description="Carrier" evidence="5">
    <location>
        <begin position="5"/>
        <end position="79"/>
    </location>
</feature>
<dbReference type="InterPro" id="IPR009081">
    <property type="entry name" value="PP-bd_ACP"/>
</dbReference>
<protein>
    <recommendedName>
        <fullName evidence="10">Polyketide synthase</fullName>
    </recommendedName>
</protein>
<keyword evidence="1" id="KW-0596">Phosphopantetheine</keyword>
<dbReference type="SUPFAM" id="SSF53901">
    <property type="entry name" value="Thiolase-like"/>
    <property type="match status" value="1"/>
</dbReference>
<dbReference type="Pfam" id="PF00550">
    <property type="entry name" value="PP-binding"/>
    <property type="match status" value="2"/>
</dbReference>
<dbReference type="InterPro" id="IPR001227">
    <property type="entry name" value="Ac_transferase_dom_sf"/>
</dbReference>
<dbReference type="InterPro" id="IPR020841">
    <property type="entry name" value="PKS_Beta-ketoAc_synthase_dom"/>
</dbReference>
<dbReference type="InterPro" id="IPR016036">
    <property type="entry name" value="Malonyl_transacylase_ACP-bd"/>
</dbReference>
<dbReference type="InterPro" id="IPR020807">
    <property type="entry name" value="PKS_DH"/>
</dbReference>
<dbReference type="SUPFAM" id="SSF55048">
    <property type="entry name" value="Probable ACP-binding domain of malonyl-CoA ACP transacylase"/>
    <property type="match status" value="1"/>
</dbReference>
<feature type="region of interest" description="N-terminal hotdog fold" evidence="4">
    <location>
        <begin position="997"/>
        <end position="1122"/>
    </location>
</feature>
<dbReference type="InterPro" id="IPR036291">
    <property type="entry name" value="NAD(P)-bd_dom_sf"/>
</dbReference>
<dbReference type="Pfam" id="PF21089">
    <property type="entry name" value="PKS_DH_N"/>
    <property type="match status" value="1"/>
</dbReference>
<evidence type="ECO:0000259" key="6">
    <source>
        <dbReference type="PROSITE" id="PS52004"/>
    </source>
</evidence>
<dbReference type="PROSITE" id="PS52019">
    <property type="entry name" value="PKS_MFAS_DH"/>
    <property type="match status" value="1"/>
</dbReference>
<dbReference type="InterPro" id="IPR016035">
    <property type="entry name" value="Acyl_Trfase/lysoPLipase"/>
</dbReference>
<dbReference type="Gene3D" id="3.30.70.3290">
    <property type="match status" value="1"/>
</dbReference>
<sequence>MLTEKDIRDWLIAYLADLLQISPETIDINAPFTDHGISSIDAVSVSGELETLLGQRLSPMLVYEHPSISLLSHYLANQGSAYKIPDSPEDHPHSSNDPIAIIGIACRFPGAGDKEAFWQLLRNGVDAITEIPKDRWDKEAFYNHDPSAPGKTISKWGGFLESIDQFDPFFFGISPMEANYMDPQQRLLLELAYEALDDAGKTKENIAGTDTGVFIGISINEYSQLQFANPSLLSSHSGTGNALSIAANRISYFFDLHGPSMSIDTACSSSLSAVHLACQSLKNRECSLALAGGVNLILSPAHSISFTKAGVLSPDGRCRSFDAGANGYVRGEGGGVIVLKPLSAAKADGDPIYAIIHGSAMKQDGRTNGLMAPSSEAQSAMLREAYLKAGIPPESIQYVETHGTGTIIGDAMEAKAIGNILGAGRVHTPCRIGSVKSNIGHLEAAAGIAGLIKVCLSLSHREIPPSLHYHSPNPNIPFEPLHLQVQDRLTPWPSEGRSALAGVSSFGFGGTNVHIVVGESPIDNKDPETSGKTQAVETGSFLLSFSAYSPEALLEYAGKLQHLLASDSTPVETICREAALRRSQFNYRFAAIGHDRQELHNSLLSYTQGTALHPYYVTDKNFSGHHKLAFVFQGQGGQWYGMGRDLLQQELVFRTTIEQIDEIIRELCSWSLLELLQTETEDPRLQEIDVIQPVIFAIQVALAAQWKSWGIAPDAVIGHSMGEVAAACIAGALNLQDAIRVICLRSRLMKGISGKGSMLLTALSPDQAREWLKGQEENLSIAVVNSPVTTVISGNTDAILKLMLSLEENNIYCKPVNVDIASHSPQMDPLRSDLLEALKGLKPQPESLPIYSTVTGLPISGSSLTGEYWMHNLRETVLFADTIGRMIDDGFTAFIEIGAHPILLGSIQQCRQSNHGPLLLLPSLRREEPGREVMSGTVATLYTSGFSIQWENFFRYHSKTIQLPPIPWNHQQYWIKERALLTEQKYPDRQNDSKDYHPLLGRLIKPASSSLTALWQNTLDTTQLPYLKDHRINGEIILPASAYIEMALTCAYMTGLNITHELCDLHFHERMSLSTGQNKWVQATLEKDKDGTYGFSIFSQHQPEEKWVLHATAKLVPQKTNGSFIAPRDGNPEITGQLYNKAFDAKAFYAQLEARGIQYGPGFRGVEHATQQGNEAFGSISLPQPLHAETRNYHIHPALLDACFQVMSAINGHSSINELYIPTACRHIKFHSSPGTSVRSHVTLLNDTGGEGNIQASIKLLDSNNQVLLEISGLELQRLVNKKRPTPIPKDTWLYEIAWKVRETPMDPIANQHEKRHWLLFSDSTGIGDELVKQIEMSGDICYQLPFNDLHNHTDPSDESKLGEWIEGKLKTIPAKIYGIVHLWSLSISPQLLDETDPTDSLYTPGCNSVVLLIRALEKFHFGLPRLWLVTSGAQPINSKDQVAVEQAPLWGLGKVISFELPDLNCTRIDLDPLSSISNSARLLFRQLSSDNQEDQVAFRSGVPYVARLLPFPPTSIADHINEPIREDKTYLITGGMGALGLATAQWMVRKGARHLVLLGRNDPTPDTKQAIQWMQEEGATIVIEKADVSHYAQMEQVFERIRENMPPLKGVIHAAGILDDGSLVNLDSDRMKKVMAPKVEGTWNLHQLSIDTPLDFFVMFSSVVSVLGSPGQGNYAAASAYPDAMAHYRRRKGLPAISINWGPWAEVGLAAEATERLQEQNASVQHLVKVISIKHGLELLGQLLTQPIAQITVLPFDMTNLLDLYPSAASMPFFSALGGSNSHIARLYSRPNLRQQYIAPHTAVEQKLAAIWRQTLHIDLVGIHDSFFELGGDSVLAAQILSIAQKTFGIRITPQEAFKAFTIEQLAKLIETSIIEKISSMSEQEAIEELQKIKNPG</sequence>
<dbReference type="InterPro" id="IPR049552">
    <property type="entry name" value="PKS_DH_N"/>
</dbReference>
<dbReference type="Gene3D" id="3.40.50.720">
    <property type="entry name" value="NAD(P)-binding Rossmann-like Domain"/>
    <property type="match status" value="1"/>
</dbReference>
<reference evidence="8 9" key="1">
    <citation type="submission" date="2016-07" db="EMBL/GenBank/DDBJ databases">
        <title>Genome analysis of Flavihumibacter stibioxidans YS-17.</title>
        <authorList>
            <person name="Shi K."/>
            <person name="Han Y."/>
            <person name="Wang G."/>
        </authorList>
    </citation>
    <scope>NUCLEOTIDE SEQUENCE [LARGE SCALE GENOMIC DNA]</scope>
    <source>
        <strain evidence="8 9">YS-17</strain>
    </source>
</reference>
<dbReference type="InterPro" id="IPR016039">
    <property type="entry name" value="Thiolase-like"/>
</dbReference>
<dbReference type="InterPro" id="IPR032821">
    <property type="entry name" value="PKS_assoc"/>
</dbReference>
<evidence type="ECO:0000256" key="4">
    <source>
        <dbReference type="PROSITE-ProRule" id="PRU01363"/>
    </source>
</evidence>
<dbReference type="Pfam" id="PF08659">
    <property type="entry name" value="KR"/>
    <property type="match status" value="1"/>
</dbReference>
<feature type="domain" description="PKS/mFAS DH" evidence="7">
    <location>
        <begin position="997"/>
        <end position="1285"/>
    </location>
</feature>
<dbReference type="Gene3D" id="3.40.47.10">
    <property type="match status" value="1"/>
</dbReference>
<organism evidence="8 9">
    <name type="scientific">Flavihumibacter stibioxidans</name>
    <dbReference type="NCBI Taxonomy" id="1834163"/>
    <lineage>
        <taxon>Bacteria</taxon>
        <taxon>Pseudomonadati</taxon>
        <taxon>Bacteroidota</taxon>
        <taxon>Chitinophagia</taxon>
        <taxon>Chitinophagales</taxon>
        <taxon>Chitinophagaceae</taxon>
        <taxon>Flavihumibacter</taxon>
    </lineage>
</organism>
<dbReference type="Pfam" id="PF02801">
    <property type="entry name" value="Ketoacyl-synt_C"/>
    <property type="match status" value="1"/>
</dbReference>
<dbReference type="Gene3D" id="1.10.1200.10">
    <property type="entry name" value="ACP-like"/>
    <property type="match status" value="2"/>
</dbReference>
<dbReference type="Gene3D" id="3.10.129.110">
    <property type="entry name" value="Polyketide synthase dehydratase"/>
    <property type="match status" value="1"/>
</dbReference>
<dbReference type="Pfam" id="PF00698">
    <property type="entry name" value="Acyl_transf_1"/>
    <property type="match status" value="1"/>
</dbReference>
<evidence type="ECO:0008006" key="10">
    <source>
        <dbReference type="Google" id="ProtNLM"/>
    </source>
</evidence>
<dbReference type="CDD" id="cd00833">
    <property type="entry name" value="PKS"/>
    <property type="match status" value="1"/>
</dbReference>
<dbReference type="SUPFAM" id="SSF51735">
    <property type="entry name" value="NAD(P)-binding Rossmann-fold domains"/>
    <property type="match status" value="2"/>
</dbReference>
<feature type="active site" description="Proton acceptor; for dehydratase activity" evidence="4">
    <location>
        <position position="1030"/>
    </location>
</feature>
<dbReference type="PROSITE" id="PS00606">
    <property type="entry name" value="KS3_1"/>
    <property type="match status" value="1"/>
</dbReference>
<dbReference type="InterPro" id="IPR014031">
    <property type="entry name" value="Ketoacyl_synth_C"/>
</dbReference>
<dbReference type="InterPro" id="IPR020806">
    <property type="entry name" value="PKS_PP-bd"/>
</dbReference>
<keyword evidence="9" id="KW-1185">Reference proteome</keyword>
<evidence type="ECO:0000256" key="2">
    <source>
        <dbReference type="ARBA" id="ARBA00022553"/>
    </source>
</evidence>
<dbReference type="PANTHER" id="PTHR43775">
    <property type="entry name" value="FATTY ACID SYNTHASE"/>
    <property type="match status" value="1"/>
</dbReference>
<dbReference type="InterPro" id="IPR057326">
    <property type="entry name" value="KR_dom"/>
</dbReference>
<dbReference type="SMART" id="SM00827">
    <property type="entry name" value="PKS_AT"/>
    <property type="match status" value="1"/>
</dbReference>
<dbReference type="SMART" id="SM00823">
    <property type="entry name" value="PKS_PP"/>
    <property type="match status" value="2"/>
</dbReference>
<dbReference type="InterPro" id="IPR042104">
    <property type="entry name" value="PKS_dehydratase_sf"/>
</dbReference>
<feature type="active site" description="Proton donor; for dehydratase activity" evidence="4">
    <location>
        <position position="1201"/>
    </location>
</feature>
<dbReference type="SMART" id="SM01294">
    <property type="entry name" value="PKS_PP_betabranch"/>
    <property type="match status" value="1"/>
</dbReference>
<dbReference type="SMART" id="SM00825">
    <property type="entry name" value="PKS_KS"/>
    <property type="match status" value="1"/>
</dbReference>
<dbReference type="Pfam" id="PF00109">
    <property type="entry name" value="ketoacyl-synt"/>
    <property type="match status" value="1"/>
</dbReference>